<dbReference type="InterPro" id="IPR017907">
    <property type="entry name" value="Znf_RING_CS"/>
</dbReference>
<dbReference type="PANTHER" id="PTHR45626">
    <property type="entry name" value="TRANSCRIPTION TERMINATION FACTOR 2-RELATED"/>
    <property type="match status" value="1"/>
</dbReference>
<dbReference type="eggNOG" id="KOG1001">
    <property type="taxonomic scope" value="Eukaryota"/>
</dbReference>
<dbReference type="PROSITE" id="PS51192">
    <property type="entry name" value="HELICASE_ATP_BIND_1"/>
    <property type="match status" value="1"/>
</dbReference>
<feature type="domain" description="Helicase C-terminal" evidence="13">
    <location>
        <begin position="849"/>
        <end position="1002"/>
    </location>
</feature>
<gene>
    <name evidence="14" type="ORF">TAPDE_003922</name>
</gene>
<keyword evidence="2" id="KW-0479">Metal-binding</keyword>
<dbReference type="CDD" id="cd18008">
    <property type="entry name" value="DEXDc_SHPRH-like"/>
    <property type="match status" value="1"/>
</dbReference>
<comment type="caution">
    <text evidence="14">The sequence shown here is derived from an EMBL/GenBank/DDBJ whole genome shotgun (WGS) entry which is preliminary data.</text>
</comment>
<dbReference type="InterPro" id="IPR027417">
    <property type="entry name" value="P-loop_NTPase"/>
</dbReference>
<evidence type="ECO:0000259" key="11">
    <source>
        <dbReference type="PROSITE" id="PS50089"/>
    </source>
</evidence>
<accession>R4XCI9</accession>
<dbReference type="GO" id="GO:0004386">
    <property type="term" value="F:helicase activity"/>
    <property type="evidence" value="ECO:0007669"/>
    <property type="project" value="UniProtKB-KW"/>
</dbReference>
<keyword evidence="3" id="KW-0547">Nucleotide-binding</keyword>
<evidence type="ECO:0000256" key="8">
    <source>
        <dbReference type="ARBA" id="ARBA00022840"/>
    </source>
</evidence>
<dbReference type="PROSITE" id="PS51194">
    <property type="entry name" value="HELICASE_CTER"/>
    <property type="match status" value="1"/>
</dbReference>
<dbReference type="Pfam" id="PF00271">
    <property type="entry name" value="Helicase_C"/>
    <property type="match status" value="1"/>
</dbReference>
<dbReference type="PROSITE" id="PS50089">
    <property type="entry name" value="ZF_RING_2"/>
    <property type="match status" value="1"/>
</dbReference>
<feature type="compositionally biased region" description="Polar residues" evidence="10">
    <location>
        <begin position="7"/>
        <end position="23"/>
    </location>
</feature>
<keyword evidence="7" id="KW-0862">Zinc</keyword>
<reference evidence="14 15" key="1">
    <citation type="journal article" date="2013" name="MBio">
        <title>Genome sequencing of the plant pathogen Taphrina deformans, the causal agent of peach leaf curl.</title>
        <authorList>
            <person name="Cisse O.H."/>
            <person name="Almeida J.M.G.C.F."/>
            <person name="Fonseca A."/>
            <person name="Kumar A.A."/>
            <person name="Salojaervi J."/>
            <person name="Overmyer K."/>
            <person name="Hauser P.M."/>
            <person name="Pagni M."/>
        </authorList>
    </citation>
    <scope>NUCLEOTIDE SEQUENCE [LARGE SCALE GENOMIC DNA]</scope>
    <source>
        <strain evidence="15">PYCC 5710 / ATCC 11124 / CBS 356.35 / IMI 108563 / JCM 9778 / NBRC 8474</strain>
    </source>
</reference>
<evidence type="ECO:0000259" key="13">
    <source>
        <dbReference type="PROSITE" id="PS51194"/>
    </source>
</evidence>
<dbReference type="InterPro" id="IPR050628">
    <property type="entry name" value="SNF2_RAD54_helicase_TF"/>
</dbReference>
<dbReference type="PANTHER" id="PTHR45626:SF16">
    <property type="entry name" value="ATP-DEPENDENT HELICASE ULS1"/>
    <property type="match status" value="1"/>
</dbReference>
<dbReference type="Gene3D" id="3.30.40.10">
    <property type="entry name" value="Zinc/RING finger domain, C3HC4 (zinc finger)"/>
    <property type="match status" value="1"/>
</dbReference>
<dbReference type="SUPFAM" id="SSF52540">
    <property type="entry name" value="P-loop containing nucleoside triphosphate hydrolases"/>
    <property type="match status" value="2"/>
</dbReference>
<dbReference type="AlphaFoldDB" id="R4XCI9"/>
<dbReference type="GO" id="GO:0008094">
    <property type="term" value="F:ATP-dependent activity, acting on DNA"/>
    <property type="evidence" value="ECO:0007669"/>
    <property type="project" value="TreeGrafter"/>
</dbReference>
<dbReference type="GO" id="GO:0005524">
    <property type="term" value="F:ATP binding"/>
    <property type="evidence" value="ECO:0007669"/>
    <property type="project" value="UniProtKB-KW"/>
</dbReference>
<evidence type="ECO:0000256" key="1">
    <source>
        <dbReference type="ARBA" id="ARBA00007025"/>
    </source>
</evidence>
<evidence type="ECO:0000256" key="9">
    <source>
        <dbReference type="PROSITE-ProRule" id="PRU00175"/>
    </source>
</evidence>
<dbReference type="InterPro" id="IPR014001">
    <property type="entry name" value="Helicase_ATP-bd"/>
</dbReference>
<keyword evidence="4 9" id="KW-0863">Zinc-finger</keyword>
<evidence type="ECO:0000313" key="14">
    <source>
        <dbReference type="EMBL" id="CCG83604.1"/>
    </source>
</evidence>
<evidence type="ECO:0000256" key="2">
    <source>
        <dbReference type="ARBA" id="ARBA00022723"/>
    </source>
</evidence>
<keyword evidence="15" id="KW-1185">Reference proteome</keyword>
<dbReference type="VEuPathDB" id="FungiDB:TAPDE_003922"/>
<evidence type="ECO:0000259" key="12">
    <source>
        <dbReference type="PROSITE" id="PS51192"/>
    </source>
</evidence>
<evidence type="ECO:0000256" key="6">
    <source>
        <dbReference type="ARBA" id="ARBA00022806"/>
    </source>
</evidence>
<dbReference type="InterPro" id="IPR013083">
    <property type="entry name" value="Znf_RING/FYVE/PHD"/>
</dbReference>
<dbReference type="InterPro" id="IPR027370">
    <property type="entry name" value="Znf-RING_euk"/>
</dbReference>
<dbReference type="InterPro" id="IPR038718">
    <property type="entry name" value="SNF2-like_sf"/>
</dbReference>
<feature type="region of interest" description="Disordered" evidence="10">
    <location>
        <begin position="1"/>
        <end position="133"/>
    </location>
</feature>
<dbReference type="SMART" id="SM00487">
    <property type="entry name" value="DEXDc"/>
    <property type="match status" value="1"/>
</dbReference>
<dbReference type="InterPro" id="IPR049730">
    <property type="entry name" value="SNF2/RAD54-like_C"/>
</dbReference>
<dbReference type="STRING" id="1097556.R4XCI9"/>
<dbReference type="Proteomes" id="UP000013776">
    <property type="component" value="Unassembled WGS sequence"/>
</dbReference>
<dbReference type="GO" id="GO:0016787">
    <property type="term" value="F:hydrolase activity"/>
    <property type="evidence" value="ECO:0007669"/>
    <property type="project" value="UniProtKB-KW"/>
</dbReference>
<dbReference type="GO" id="GO:0008270">
    <property type="term" value="F:zinc ion binding"/>
    <property type="evidence" value="ECO:0007669"/>
    <property type="project" value="UniProtKB-KW"/>
</dbReference>
<organism evidence="14 15">
    <name type="scientific">Taphrina deformans (strain PYCC 5710 / ATCC 11124 / CBS 356.35 / IMI 108563 / JCM 9778 / NBRC 8474)</name>
    <name type="common">Peach leaf curl fungus</name>
    <name type="synonym">Lalaria deformans</name>
    <dbReference type="NCBI Taxonomy" id="1097556"/>
    <lineage>
        <taxon>Eukaryota</taxon>
        <taxon>Fungi</taxon>
        <taxon>Dikarya</taxon>
        <taxon>Ascomycota</taxon>
        <taxon>Taphrinomycotina</taxon>
        <taxon>Taphrinomycetes</taxon>
        <taxon>Taphrinales</taxon>
        <taxon>Taphrinaceae</taxon>
        <taxon>Taphrina</taxon>
    </lineage>
</organism>
<dbReference type="InterPro" id="IPR000330">
    <property type="entry name" value="SNF2_N"/>
</dbReference>
<dbReference type="CDD" id="cd18793">
    <property type="entry name" value="SF2_C_SNF"/>
    <property type="match status" value="1"/>
</dbReference>
<dbReference type="Gene3D" id="3.40.50.300">
    <property type="entry name" value="P-loop containing nucleotide triphosphate hydrolases"/>
    <property type="match status" value="1"/>
</dbReference>
<dbReference type="PROSITE" id="PS00518">
    <property type="entry name" value="ZF_RING_1"/>
    <property type="match status" value="1"/>
</dbReference>
<proteinExistence type="inferred from homology"/>
<sequence length="1020" mass="114030">MSRETSSHAQANTVAYSSPQTVEISDDDEDLASGVANSASIPSTNGAARLDLPSLRTMAWEVQSHDRGPTSDASQSASLGKRKRAAQASVAEEEDEDVQVISALPDSSTTRPRSKGRAQVRSHISQEGRRNRPEYADAIDLDLLPDIRPRSPDGTTHYLYNSYTDLQPFQASHRDYGSASQPIDLENYTDNGEGPSRSQIVNGQAVGTFSNGRYIPYRPQTPPYLIPGAPISRTSENPGPSNLYDWDRDINGQRLIEVFRQQRSAQHAQGHIPPPRSLQEFNAHSRQNIPIDYTSERSRFHSQYQEAYDQNQISAEDLNNLLANISDKDIPPEQRVPNPVGLTKYLMEHQRVGLTWLIATESGTNKGGILADAMGLGKTIQAIAIMLSRPSEDKLCKSTLVVAPVALLRQWEREIRTMTFPSPSIYIHHGPKKFLKSSEVTKFDVVLTSFNTIGYEEAAQTRYDENLAKLSTDAGELPACPMLNTKWYRVILDEAHCIKNKATRSAKGCCNLQATHRWALTGTPMQNSVEELYSLISFLRIKPYNDHKAFTRDIAKPLTSKNTSIAGKATKKIQALLTAIMLRRTKDSQIDGRAILQLPEKHSIVDDVIMNDEERDRYTELETGVKKALQRIMKHDRNATGSNMLVLLLKLRQTCNHFLLSGREEKDITVLGKAEGAAVARTLRPEVVHRLKEASTSGFECPVCLDIVTQGVTIVVPCGHYYCAECLVQAMEVRNPDNEEDELARCPQCRGSFDLHNCINLKHFEAAHCPERFDEPDLDDEVSNGKVESPGEDNVRAKFLLNFKDKGKQKQRVKSSHRNGAEPRLSTAQFSDKYNMTLDEFTSSAKMEKILALLLDIRTTRPGEKTIVFSQFTSFLDLVEIPLIEFGIRFLRYDGSLSAEQRNSALVRFEEDVDVNVILVSLKAGNVGLNLTCANHVILSEPFYNPYVEDQAIDRAHRIGQQREVFVHRLIIKDSVESRVLAIQNRKRTLIEGAMDASQSAAITKLGKREIAYLFGLGSL</sequence>
<keyword evidence="6" id="KW-0347">Helicase</keyword>
<feature type="domain" description="Helicase ATP-binding" evidence="12">
    <location>
        <begin position="359"/>
        <end position="542"/>
    </location>
</feature>
<dbReference type="SUPFAM" id="SSF57850">
    <property type="entry name" value="RING/U-box"/>
    <property type="match status" value="1"/>
</dbReference>
<evidence type="ECO:0000256" key="10">
    <source>
        <dbReference type="SAM" id="MobiDB-lite"/>
    </source>
</evidence>
<feature type="compositionally biased region" description="Basic and acidic residues" evidence="10">
    <location>
        <begin position="124"/>
        <end position="133"/>
    </location>
</feature>
<dbReference type="SMART" id="SM00490">
    <property type="entry name" value="HELICc"/>
    <property type="match status" value="1"/>
</dbReference>
<dbReference type="Pfam" id="PF00176">
    <property type="entry name" value="SNF2-rel_dom"/>
    <property type="match status" value="1"/>
</dbReference>
<dbReference type="Gene3D" id="3.40.50.10810">
    <property type="entry name" value="Tandem AAA-ATPase domain"/>
    <property type="match status" value="1"/>
</dbReference>
<keyword evidence="5" id="KW-0378">Hydrolase</keyword>
<dbReference type="GO" id="GO:0005634">
    <property type="term" value="C:nucleus"/>
    <property type="evidence" value="ECO:0007669"/>
    <property type="project" value="TreeGrafter"/>
</dbReference>
<evidence type="ECO:0000256" key="5">
    <source>
        <dbReference type="ARBA" id="ARBA00022801"/>
    </source>
</evidence>
<dbReference type="Pfam" id="PF13445">
    <property type="entry name" value="zf-RING_UBOX"/>
    <property type="match status" value="1"/>
</dbReference>
<evidence type="ECO:0000313" key="15">
    <source>
        <dbReference type="Proteomes" id="UP000013776"/>
    </source>
</evidence>
<protein>
    <submittedName>
        <fullName evidence="14">SWI/SNF family DNA-dependent ATPase Ris1</fullName>
    </submittedName>
</protein>
<name>R4XCI9_TAPDE</name>
<keyword evidence="8" id="KW-0067">ATP-binding</keyword>
<dbReference type="InterPro" id="IPR001841">
    <property type="entry name" value="Znf_RING"/>
</dbReference>
<evidence type="ECO:0000256" key="3">
    <source>
        <dbReference type="ARBA" id="ARBA00022741"/>
    </source>
</evidence>
<evidence type="ECO:0000256" key="4">
    <source>
        <dbReference type="ARBA" id="ARBA00022771"/>
    </source>
</evidence>
<feature type="domain" description="RING-type" evidence="11">
    <location>
        <begin position="701"/>
        <end position="750"/>
    </location>
</feature>
<dbReference type="OrthoDB" id="423559at2759"/>
<comment type="similarity">
    <text evidence="1">Belongs to the SNF2/RAD54 helicase family.</text>
</comment>
<dbReference type="GO" id="GO:0000724">
    <property type="term" value="P:double-strand break repair via homologous recombination"/>
    <property type="evidence" value="ECO:0007669"/>
    <property type="project" value="TreeGrafter"/>
</dbReference>
<feature type="compositionally biased region" description="Polar residues" evidence="10">
    <location>
        <begin position="35"/>
        <end position="46"/>
    </location>
</feature>
<dbReference type="GO" id="GO:0005737">
    <property type="term" value="C:cytoplasm"/>
    <property type="evidence" value="ECO:0007669"/>
    <property type="project" value="TreeGrafter"/>
</dbReference>
<dbReference type="InterPro" id="IPR001650">
    <property type="entry name" value="Helicase_C-like"/>
</dbReference>
<dbReference type="EMBL" id="CAHR02000162">
    <property type="protein sequence ID" value="CCG83604.1"/>
    <property type="molecule type" value="Genomic_DNA"/>
</dbReference>
<evidence type="ECO:0000256" key="7">
    <source>
        <dbReference type="ARBA" id="ARBA00022833"/>
    </source>
</evidence>
<dbReference type="SMART" id="SM00184">
    <property type="entry name" value="RING"/>
    <property type="match status" value="1"/>
</dbReference>